<dbReference type="GO" id="GO:0008967">
    <property type="term" value="F:phosphoglycolate phosphatase activity"/>
    <property type="evidence" value="ECO:0007669"/>
    <property type="project" value="TreeGrafter"/>
</dbReference>
<dbReference type="InterPro" id="IPR050155">
    <property type="entry name" value="HAD-like_hydrolase_sf"/>
</dbReference>
<gene>
    <name evidence="1" type="ORF">G6045_06270</name>
</gene>
<dbReference type="AlphaFoldDB" id="A0A6G4XEY7"/>
<protein>
    <submittedName>
        <fullName evidence="1">HAD family hydrolase</fullName>
    </submittedName>
</protein>
<sequence>MVRRTLEHDRRGPDTLLVTSETTQTTQAAQVIERVGDLITGKQAVLFDFDGPICRLFAGHPAADVTRRLLAWLDENGGPGIVDPAWDGDDPHALLREVDRTYPDRELVEGLEDELTREELLATVKAYPTPYVDRLIQTWSATGVGLAVTTNNSPRAVERYLTERNLLRCFGGGIHGRTHKVDHLKPDPDCLHRALDFLGAEASQALMIGDTAADLHAARAAGVDFLGYGRDSRRQEHLRSAGADLVVDSLGPVLDLVWEAAAQA</sequence>
<dbReference type="GO" id="GO:0005829">
    <property type="term" value="C:cytosol"/>
    <property type="evidence" value="ECO:0007669"/>
    <property type="project" value="TreeGrafter"/>
</dbReference>
<dbReference type="Pfam" id="PF00702">
    <property type="entry name" value="Hydrolase"/>
    <property type="match status" value="1"/>
</dbReference>
<dbReference type="InterPro" id="IPR036412">
    <property type="entry name" value="HAD-like_sf"/>
</dbReference>
<keyword evidence="2" id="KW-1185">Reference proteome</keyword>
<dbReference type="EMBL" id="JAAKZW010000012">
    <property type="protein sequence ID" value="NGO75284.1"/>
    <property type="molecule type" value="Genomic_DNA"/>
</dbReference>
<comment type="caution">
    <text evidence="1">The sequence shown here is derived from an EMBL/GenBank/DDBJ whole genome shotgun (WGS) entry which is preliminary data.</text>
</comment>
<accession>A0A6G4XEY7</accession>
<dbReference type="PANTHER" id="PTHR43434">
    <property type="entry name" value="PHOSPHOGLYCOLATE PHOSPHATASE"/>
    <property type="match status" value="1"/>
</dbReference>
<evidence type="ECO:0000313" key="2">
    <source>
        <dbReference type="Proteomes" id="UP000481109"/>
    </source>
</evidence>
<dbReference type="GO" id="GO:0006281">
    <property type="term" value="P:DNA repair"/>
    <property type="evidence" value="ECO:0007669"/>
    <property type="project" value="TreeGrafter"/>
</dbReference>
<evidence type="ECO:0000313" key="1">
    <source>
        <dbReference type="EMBL" id="NGO75284.1"/>
    </source>
</evidence>
<dbReference type="PANTHER" id="PTHR43434:SF1">
    <property type="entry name" value="PHOSPHOGLYCOLATE PHOSPHATASE"/>
    <property type="match status" value="1"/>
</dbReference>
<reference evidence="1 2" key="1">
    <citation type="submission" date="2020-02" db="EMBL/GenBank/DDBJ databases">
        <title>Whole-genome analyses of novel actinobacteria.</title>
        <authorList>
            <person name="Sahin N."/>
            <person name="Tokatli A."/>
        </authorList>
    </citation>
    <scope>NUCLEOTIDE SEQUENCE [LARGE SCALE GENOMIC DNA]</scope>
    <source>
        <strain evidence="1 2">YC504</strain>
    </source>
</reference>
<dbReference type="InterPro" id="IPR023214">
    <property type="entry name" value="HAD_sf"/>
</dbReference>
<dbReference type="Proteomes" id="UP000481109">
    <property type="component" value="Unassembled WGS sequence"/>
</dbReference>
<keyword evidence="1" id="KW-0378">Hydrolase</keyword>
<dbReference type="Gene3D" id="3.40.50.1000">
    <property type="entry name" value="HAD superfamily/HAD-like"/>
    <property type="match status" value="1"/>
</dbReference>
<proteinExistence type="predicted"/>
<name>A0A6G4XEY7_9ACTN</name>
<dbReference type="SUPFAM" id="SSF56784">
    <property type="entry name" value="HAD-like"/>
    <property type="match status" value="1"/>
</dbReference>
<organism evidence="1 2">
    <name type="scientific">Streptomyces mesophilus</name>
    <dbReference type="NCBI Taxonomy" id="1775132"/>
    <lineage>
        <taxon>Bacteria</taxon>
        <taxon>Bacillati</taxon>
        <taxon>Actinomycetota</taxon>
        <taxon>Actinomycetes</taxon>
        <taxon>Kitasatosporales</taxon>
        <taxon>Streptomycetaceae</taxon>
        <taxon>Streptomyces</taxon>
    </lineage>
</organism>